<sequence length="99" mass="11211">MLDIKQTDTYRKWERKLRDQRAKALIAARVFRLANGLSGDVKPVGQGVSELRIHHGPGYRVYFKQRGSEIVILLCGGDKSTQQSDIETAQRLAAEWEAL</sequence>
<dbReference type="NCBIfam" id="TIGR02683">
    <property type="entry name" value="upstrm_HI1419"/>
    <property type="match status" value="1"/>
</dbReference>
<keyword evidence="2" id="KW-1185">Reference proteome</keyword>
<dbReference type="Proteomes" id="UP000437638">
    <property type="component" value="Unassembled WGS sequence"/>
</dbReference>
<dbReference type="PIRSF" id="PIRSF028744">
    <property type="entry name" value="Addict_mod_HI1419"/>
    <property type="match status" value="1"/>
</dbReference>
<dbReference type="AlphaFoldDB" id="A0A7X3H2M5"/>
<dbReference type="RefSeq" id="WP_160418866.1">
    <property type="nucleotide sequence ID" value="NZ_WTKP01000006.1"/>
</dbReference>
<comment type="caution">
    <text evidence="1">The sequence shown here is derived from an EMBL/GenBank/DDBJ whole genome shotgun (WGS) entry which is preliminary data.</text>
</comment>
<reference evidence="1 2" key="1">
    <citation type="submission" date="2019-12" db="EMBL/GenBank/DDBJ databases">
        <title>Halomonas rutogse sp. nov. isolated from two lakes on Tibetan Plateau.</title>
        <authorList>
            <person name="Gao P."/>
        </authorList>
    </citation>
    <scope>NUCLEOTIDE SEQUENCE [LARGE SCALE GENOMIC DNA]</scope>
    <source>
        <strain evidence="1 2">ZH2S</strain>
    </source>
</reference>
<dbReference type="EMBL" id="WTKP01000006">
    <property type="protein sequence ID" value="MWJ28508.1"/>
    <property type="molecule type" value="Genomic_DNA"/>
</dbReference>
<evidence type="ECO:0000313" key="2">
    <source>
        <dbReference type="Proteomes" id="UP000437638"/>
    </source>
</evidence>
<organism evidence="1 2">
    <name type="scientific">Vreelandella zhuhanensis</name>
    <dbReference type="NCBI Taxonomy" id="2684210"/>
    <lineage>
        <taxon>Bacteria</taxon>
        <taxon>Pseudomonadati</taxon>
        <taxon>Pseudomonadota</taxon>
        <taxon>Gammaproteobacteria</taxon>
        <taxon>Oceanospirillales</taxon>
        <taxon>Halomonadaceae</taxon>
        <taxon>Vreelandella</taxon>
    </lineage>
</organism>
<dbReference type="PANTHER" id="PTHR41791">
    <property type="entry name" value="SSL7039 PROTEIN"/>
    <property type="match status" value="1"/>
</dbReference>
<dbReference type="Pfam" id="PF05973">
    <property type="entry name" value="Gp49"/>
    <property type="match status" value="1"/>
</dbReference>
<dbReference type="InterPro" id="IPR014056">
    <property type="entry name" value="TypeIITA-like_toxin_pred"/>
</dbReference>
<protein>
    <submittedName>
        <fullName evidence="1">Type II toxin-antitoxin system RelE/ParE family toxin</fullName>
    </submittedName>
</protein>
<accession>A0A7X3H2M5</accession>
<proteinExistence type="predicted"/>
<dbReference type="PANTHER" id="PTHR41791:SF1">
    <property type="entry name" value="SSL7039 PROTEIN"/>
    <property type="match status" value="1"/>
</dbReference>
<dbReference type="InterPro" id="IPR009241">
    <property type="entry name" value="HigB-like"/>
</dbReference>
<gene>
    <name evidence="1" type="ORF">GPM19_09870</name>
</gene>
<name>A0A7X3H2M5_9GAMM</name>
<evidence type="ECO:0000313" key="1">
    <source>
        <dbReference type="EMBL" id="MWJ28508.1"/>
    </source>
</evidence>